<feature type="chain" id="PRO_5008286728" description="Lipoprotein" evidence="1">
    <location>
        <begin position="22"/>
        <end position="317"/>
    </location>
</feature>
<keyword evidence="3" id="KW-1185">Reference proteome</keyword>
<dbReference type="RefSeq" id="WP_064716185.1">
    <property type="nucleotide sequence ID" value="NZ_JMTM01000065.1"/>
</dbReference>
<name>A0A199XPC0_9FLAO</name>
<dbReference type="PROSITE" id="PS51257">
    <property type="entry name" value="PROKAR_LIPOPROTEIN"/>
    <property type="match status" value="1"/>
</dbReference>
<reference evidence="2 3" key="1">
    <citation type="submission" date="2016-06" db="EMBL/GenBank/DDBJ databases">
        <title>Draft genome sequence of Flavobacterium succinicans strain DD5b.</title>
        <authorList>
            <person name="Poehlein A."/>
            <person name="Daniel R."/>
            <person name="Simeonova D.D."/>
        </authorList>
    </citation>
    <scope>NUCLEOTIDE SEQUENCE [LARGE SCALE GENOMIC DNA]</scope>
    <source>
        <strain evidence="2 3">DD5b</strain>
    </source>
</reference>
<comment type="caution">
    <text evidence="2">The sequence shown here is derived from an EMBL/GenBank/DDBJ whole genome shotgun (WGS) entry which is preliminary data.</text>
</comment>
<evidence type="ECO:0008006" key="4">
    <source>
        <dbReference type="Google" id="ProtNLM"/>
    </source>
</evidence>
<feature type="signal peptide" evidence="1">
    <location>
        <begin position="1"/>
        <end position="21"/>
    </location>
</feature>
<evidence type="ECO:0000313" key="3">
    <source>
        <dbReference type="Proteomes" id="UP000093807"/>
    </source>
</evidence>
<dbReference type="PATRIC" id="fig|29536.5.peg.2524"/>
<protein>
    <recommendedName>
        <fullName evidence="4">Lipoprotein</fullName>
    </recommendedName>
</protein>
<dbReference type="AlphaFoldDB" id="A0A199XPC0"/>
<dbReference type="EMBL" id="JMTM01000065">
    <property type="protein sequence ID" value="OAZ03179.1"/>
    <property type="molecule type" value="Genomic_DNA"/>
</dbReference>
<proteinExistence type="predicted"/>
<gene>
    <name evidence="2" type="ORF">FLB_24250</name>
</gene>
<organism evidence="2 3">
    <name type="scientific">Flavobacterium succinicans</name>
    <dbReference type="NCBI Taxonomy" id="29536"/>
    <lineage>
        <taxon>Bacteria</taxon>
        <taxon>Pseudomonadati</taxon>
        <taxon>Bacteroidota</taxon>
        <taxon>Flavobacteriia</taxon>
        <taxon>Flavobacteriales</taxon>
        <taxon>Flavobacteriaceae</taxon>
        <taxon>Flavobacterium</taxon>
    </lineage>
</organism>
<evidence type="ECO:0000313" key="2">
    <source>
        <dbReference type="EMBL" id="OAZ03179.1"/>
    </source>
</evidence>
<keyword evidence="1" id="KW-0732">Signal</keyword>
<sequence>MKKIFKSLSALLLAVTLFSCSEGDNPIDAVLNDVTSGAALRTVTIGSASIPLGDATGKFQVTLEVQDAKNGTDTERIDVYVSFRDNSTANGSNPKAEVLLKAIPSSAFVAGARELPYADVTVTIAELQTKLGLTTAQYTGADQFVIRVAQVLKDGRVFTRANSNSNVVGGAYFSSPFQYNANVVCPITESLVGVHTFVSTNMKKGTAGSACAGTTSGTVTFGPTATPGVYTISDMSFGQYGYCWSDPAATSATARVTWFCNNLVASGADFYGETYTFTIKSAAGNKITLDWKNSYNDSGTAEITRQGGANWPAIFAK</sequence>
<dbReference type="Proteomes" id="UP000093807">
    <property type="component" value="Unassembled WGS sequence"/>
</dbReference>
<dbReference type="OrthoDB" id="1327228at2"/>
<evidence type="ECO:0000256" key="1">
    <source>
        <dbReference type="SAM" id="SignalP"/>
    </source>
</evidence>
<accession>A0A199XPC0</accession>